<dbReference type="Pfam" id="PF13505">
    <property type="entry name" value="OMP_b-brl"/>
    <property type="match status" value="1"/>
</dbReference>
<gene>
    <name evidence="7" type="ORF">D3242_18310</name>
</gene>
<accession>A0A6M7TK57</accession>
<dbReference type="EMBL" id="QZXA01000007">
    <property type="protein sequence ID" value="RJT32164.1"/>
    <property type="molecule type" value="Genomic_DNA"/>
</dbReference>
<dbReference type="Proteomes" id="UP000275530">
    <property type="component" value="Unassembled WGS sequence"/>
</dbReference>
<name>A0A6M7TK57_9HYPH</name>
<dbReference type="PANTHER" id="PTHR34001">
    <property type="entry name" value="BLL7405 PROTEIN"/>
    <property type="match status" value="1"/>
</dbReference>
<sequence length="226" mass="24436">MKYILAAAFFGATLSSAMAADVVNELPVASTYDWTGAYIGGQIGYAWGKDHIQDENIASGDSDYSDSFRLRGVTGGIFAGYNMQWGNIVGGVEGDIEASGIVGHNPDWPFGTDDNTHIDAQGSLRGRLGYAFDNWMPYVTGGLALGDIHTKFEDGPATDSKSTIKAGWTVGAGLAYAFNKNWVGQAEYRYTDFGKVTTATDNTDSGWEEHEHLKTNEVRIGIAYKF</sequence>
<dbReference type="RefSeq" id="WP_019857552.1">
    <property type="nucleotide sequence ID" value="NZ_CP033507.1"/>
</dbReference>
<evidence type="ECO:0000256" key="4">
    <source>
        <dbReference type="ARBA" id="ARBA00023237"/>
    </source>
</evidence>
<dbReference type="InterPro" id="IPR011250">
    <property type="entry name" value="OMP/PagP_B-barrel"/>
</dbReference>
<keyword evidence="4" id="KW-0998">Cell outer membrane</keyword>
<feature type="domain" description="Outer membrane protein beta-barrel" evidence="6">
    <location>
        <begin position="13"/>
        <end position="226"/>
    </location>
</feature>
<comment type="similarity">
    <text evidence="5">Belongs to the Omp25/RopB family.</text>
</comment>
<dbReference type="PANTHER" id="PTHR34001:SF3">
    <property type="entry name" value="BLL7405 PROTEIN"/>
    <property type="match status" value="1"/>
</dbReference>
<keyword evidence="3" id="KW-0472">Membrane</keyword>
<organism evidence="7 8">
    <name type="scientific">Mesorhizobium jarvisii</name>
    <dbReference type="NCBI Taxonomy" id="1777867"/>
    <lineage>
        <taxon>Bacteria</taxon>
        <taxon>Pseudomonadati</taxon>
        <taxon>Pseudomonadota</taxon>
        <taxon>Alphaproteobacteria</taxon>
        <taxon>Hyphomicrobiales</taxon>
        <taxon>Phyllobacteriaceae</taxon>
        <taxon>Mesorhizobium</taxon>
    </lineage>
</organism>
<comment type="subcellular location">
    <subcellularLocation>
        <location evidence="1">Cell outer membrane</location>
    </subcellularLocation>
</comment>
<comment type="caution">
    <text evidence="7">The sequence shown here is derived from an EMBL/GenBank/DDBJ whole genome shotgun (WGS) entry which is preliminary data.</text>
</comment>
<dbReference type="InterPro" id="IPR051692">
    <property type="entry name" value="OMP-like"/>
</dbReference>
<evidence type="ECO:0000256" key="3">
    <source>
        <dbReference type="ARBA" id="ARBA00023136"/>
    </source>
</evidence>
<evidence type="ECO:0000256" key="1">
    <source>
        <dbReference type="ARBA" id="ARBA00004442"/>
    </source>
</evidence>
<dbReference type="Gene3D" id="2.40.160.20">
    <property type="match status" value="1"/>
</dbReference>
<proteinExistence type="inferred from homology"/>
<dbReference type="GO" id="GO:0009279">
    <property type="term" value="C:cell outer membrane"/>
    <property type="evidence" value="ECO:0007669"/>
    <property type="project" value="UniProtKB-SubCell"/>
</dbReference>
<evidence type="ECO:0000259" key="6">
    <source>
        <dbReference type="Pfam" id="PF13505"/>
    </source>
</evidence>
<keyword evidence="8" id="KW-1185">Reference proteome</keyword>
<protein>
    <submittedName>
        <fullName evidence="7">Porin family protein</fullName>
    </submittedName>
</protein>
<evidence type="ECO:0000256" key="2">
    <source>
        <dbReference type="ARBA" id="ARBA00022729"/>
    </source>
</evidence>
<evidence type="ECO:0000313" key="8">
    <source>
        <dbReference type="Proteomes" id="UP000275530"/>
    </source>
</evidence>
<evidence type="ECO:0000256" key="5">
    <source>
        <dbReference type="ARBA" id="ARBA00038306"/>
    </source>
</evidence>
<dbReference type="AlphaFoldDB" id="A0A6M7TK57"/>
<evidence type="ECO:0000313" key="7">
    <source>
        <dbReference type="EMBL" id="RJT32164.1"/>
    </source>
</evidence>
<keyword evidence="2" id="KW-0732">Signal</keyword>
<dbReference type="SUPFAM" id="SSF56925">
    <property type="entry name" value="OMPA-like"/>
    <property type="match status" value="1"/>
</dbReference>
<dbReference type="InterPro" id="IPR027385">
    <property type="entry name" value="Beta-barrel_OMP"/>
</dbReference>
<reference evidence="7 8" key="1">
    <citation type="submission" date="2018-09" db="EMBL/GenBank/DDBJ databases">
        <title>Mesorhizobium carmichaelinearum sp. nov. isolated from Carmichaelinea spp. root nodules in New Zealand.</title>
        <authorList>
            <person name="De Meyer S.E."/>
        </authorList>
    </citation>
    <scope>NUCLEOTIDE SEQUENCE [LARGE SCALE GENOMIC DNA]</scope>
    <source>
        <strain evidence="7 8">LMG 28313</strain>
    </source>
</reference>